<organism evidence="2 3">
    <name type="scientific">Macrosiphum euphorbiae</name>
    <name type="common">potato aphid</name>
    <dbReference type="NCBI Taxonomy" id="13131"/>
    <lineage>
        <taxon>Eukaryota</taxon>
        <taxon>Metazoa</taxon>
        <taxon>Ecdysozoa</taxon>
        <taxon>Arthropoda</taxon>
        <taxon>Hexapoda</taxon>
        <taxon>Insecta</taxon>
        <taxon>Pterygota</taxon>
        <taxon>Neoptera</taxon>
        <taxon>Paraneoptera</taxon>
        <taxon>Hemiptera</taxon>
        <taxon>Sternorrhyncha</taxon>
        <taxon>Aphidomorpha</taxon>
        <taxon>Aphidoidea</taxon>
        <taxon>Aphididae</taxon>
        <taxon>Macrosiphini</taxon>
        <taxon>Macrosiphum</taxon>
    </lineage>
</organism>
<feature type="domain" description="Putative aromatic acid exporter C-terminal" evidence="1">
    <location>
        <begin position="8"/>
        <end position="85"/>
    </location>
</feature>
<sequence>MPKCSNKKLALIAIILDEEEENRNRRKRIWIREMLRKRKQFGEYHTLFNDLSEEETSFYKYFRMSQDQFYILLSKIERQITKQNTPFRESISAKEKLMVCLR</sequence>
<protein>
    <recommendedName>
        <fullName evidence="1">Putative aromatic acid exporter C-terminal domain-containing protein</fullName>
    </recommendedName>
</protein>
<reference evidence="2 3" key="1">
    <citation type="submission" date="2023-01" db="EMBL/GenBank/DDBJ databases">
        <authorList>
            <person name="Whitehead M."/>
        </authorList>
    </citation>
    <scope>NUCLEOTIDE SEQUENCE [LARGE SCALE GENOMIC DNA]</scope>
</reference>
<dbReference type="Pfam" id="PF11728">
    <property type="entry name" value="ArAE_1_C"/>
    <property type="match status" value="1"/>
</dbReference>
<evidence type="ECO:0000259" key="1">
    <source>
        <dbReference type="Pfam" id="PF11728"/>
    </source>
</evidence>
<evidence type="ECO:0000313" key="3">
    <source>
        <dbReference type="Proteomes" id="UP001160148"/>
    </source>
</evidence>
<keyword evidence="3" id="KW-1185">Reference proteome</keyword>
<proteinExistence type="predicted"/>
<name>A0AAV0Y2F1_9HEMI</name>
<comment type="caution">
    <text evidence="2">The sequence shown here is derived from an EMBL/GenBank/DDBJ whole genome shotgun (WGS) entry which is preliminary data.</text>
</comment>
<dbReference type="InterPro" id="IPR021062">
    <property type="entry name" value="ArAE_1_C"/>
</dbReference>
<gene>
    <name evidence="2" type="ORF">MEUPH1_LOCUS27540</name>
</gene>
<evidence type="ECO:0000313" key="2">
    <source>
        <dbReference type="EMBL" id="CAI6373842.1"/>
    </source>
</evidence>
<dbReference type="AlphaFoldDB" id="A0AAV0Y2F1"/>
<dbReference type="EMBL" id="CARXXK010001128">
    <property type="protein sequence ID" value="CAI6373842.1"/>
    <property type="molecule type" value="Genomic_DNA"/>
</dbReference>
<dbReference type="Proteomes" id="UP001160148">
    <property type="component" value="Unassembled WGS sequence"/>
</dbReference>
<accession>A0AAV0Y2F1</accession>